<dbReference type="GO" id="GO:0003899">
    <property type="term" value="F:DNA-directed RNA polymerase activity"/>
    <property type="evidence" value="ECO:0007669"/>
    <property type="project" value="InterPro"/>
</dbReference>
<feature type="binding site" evidence="9">
    <location>
        <position position="26"/>
    </location>
    <ligand>
        <name>Zn(2+)</name>
        <dbReference type="ChEBI" id="CHEBI:29105"/>
        <label>1</label>
    </ligand>
</feature>
<gene>
    <name evidence="12" type="ORF">MKK02DRAFT_43543</name>
</gene>
<keyword evidence="6 8" id="KW-0804">Transcription</keyword>
<evidence type="ECO:0000259" key="11">
    <source>
        <dbReference type="PROSITE" id="PS51133"/>
    </source>
</evidence>
<feature type="binding site" evidence="9">
    <location>
        <position position="101"/>
    </location>
    <ligand>
        <name>Zn(2+)</name>
        <dbReference type="ChEBI" id="CHEBI:29105"/>
        <label>2</label>
    </ligand>
</feature>
<dbReference type="RefSeq" id="XP_052947394.1">
    <property type="nucleotide sequence ID" value="XM_053092482.1"/>
</dbReference>
<dbReference type="InterPro" id="IPR034014">
    <property type="entry name" value="Zn_ribbon_RPC11_C"/>
</dbReference>
<reference evidence="12" key="1">
    <citation type="journal article" date="2022" name="G3 (Bethesda)">
        <title>High quality genome of the basidiomycete yeast Dioszegia hungarica PDD-24b-2 isolated from cloud water.</title>
        <authorList>
            <person name="Jarrige D."/>
            <person name="Haridas S."/>
            <person name="Bleykasten-Grosshans C."/>
            <person name="Joly M."/>
            <person name="Nadalig T."/>
            <person name="Sancelme M."/>
            <person name="Vuilleumier S."/>
            <person name="Grigoriev I.V."/>
            <person name="Amato P."/>
            <person name="Bringel F."/>
        </authorList>
    </citation>
    <scope>NUCLEOTIDE SEQUENCE</scope>
    <source>
        <strain evidence="12">PDD-24b-2</strain>
    </source>
</reference>
<keyword evidence="3 9" id="KW-0479">Metal-binding</keyword>
<dbReference type="FunFam" id="2.20.25.10:FF:000005">
    <property type="entry name" value="DNA-directed RNA polymerase subunit"/>
    <property type="match status" value="1"/>
</dbReference>
<dbReference type="GO" id="GO:0005666">
    <property type="term" value="C:RNA polymerase III complex"/>
    <property type="evidence" value="ECO:0007669"/>
    <property type="project" value="TreeGrafter"/>
</dbReference>
<dbReference type="InterPro" id="IPR012164">
    <property type="entry name" value="Rpa12/Rpb9/Rpc10/TFS"/>
</dbReference>
<dbReference type="AlphaFoldDB" id="A0AA38LUS3"/>
<dbReference type="CDD" id="cd10509">
    <property type="entry name" value="Zn-ribbon_RPC11"/>
    <property type="match status" value="1"/>
</dbReference>
<evidence type="ECO:0000256" key="4">
    <source>
        <dbReference type="ARBA" id="ARBA00022771"/>
    </source>
</evidence>
<sequence length="110" mass="12757">MLFCPYCANNLTIGDAEDTSEQAWVCPTCPYKWLIKKQISMRTHLKLKEVDDVLGGQKAWENVDKTTITCGKCDHTQAYYRQLQIRSADEPMTTFYKCENCSHEDKTMFC</sequence>
<keyword evidence="7 8" id="KW-0539">Nucleus</keyword>
<dbReference type="Gene3D" id="2.20.25.10">
    <property type="match status" value="1"/>
</dbReference>
<dbReference type="GO" id="GO:0003676">
    <property type="term" value="F:nucleic acid binding"/>
    <property type="evidence" value="ECO:0007669"/>
    <property type="project" value="InterPro"/>
</dbReference>
<dbReference type="PIRSF" id="PIRSF005586">
    <property type="entry name" value="RNApol_RpoM"/>
    <property type="match status" value="1"/>
</dbReference>
<organism evidence="12 13">
    <name type="scientific">Dioszegia hungarica</name>
    <dbReference type="NCBI Taxonomy" id="4972"/>
    <lineage>
        <taxon>Eukaryota</taxon>
        <taxon>Fungi</taxon>
        <taxon>Dikarya</taxon>
        <taxon>Basidiomycota</taxon>
        <taxon>Agaricomycotina</taxon>
        <taxon>Tremellomycetes</taxon>
        <taxon>Tremellales</taxon>
        <taxon>Bulleribasidiaceae</taxon>
        <taxon>Dioszegia</taxon>
    </lineage>
</organism>
<evidence type="ECO:0000256" key="7">
    <source>
        <dbReference type="ARBA" id="ARBA00023242"/>
    </source>
</evidence>
<comment type="similarity">
    <text evidence="8">Belongs to the archaeal rpoM/eukaryotic RPA12/RPB9/RPC11 RNA polymerase family.</text>
</comment>
<dbReference type="PANTHER" id="PTHR11239:SF12">
    <property type="entry name" value="DNA-DIRECTED RNA POLYMERASE III SUBUNIT RPC10"/>
    <property type="match status" value="1"/>
</dbReference>
<evidence type="ECO:0000313" key="12">
    <source>
        <dbReference type="EMBL" id="KAI9637617.1"/>
    </source>
</evidence>
<evidence type="ECO:0000256" key="8">
    <source>
        <dbReference type="PIRNR" id="PIRNR005586"/>
    </source>
</evidence>
<feature type="zinc finger region" description="C4-type" evidence="10">
    <location>
        <begin position="4"/>
        <end position="29"/>
    </location>
</feature>
<evidence type="ECO:0000256" key="3">
    <source>
        <dbReference type="ARBA" id="ARBA00022723"/>
    </source>
</evidence>
<dbReference type="InterPro" id="IPR001222">
    <property type="entry name" value="Znf_TFIIS"/>
</dbReference>
<comment type="subcellular location">
    <subcellularLocation>
        <location evidence="1 8">Nucleus</location>
    </subcellularLocation>
</comment>
<evidence type="ECO:0000256" key="2">
    <source>
        <dbReference type="ARBA" id="ARBA00022478"/>
    </source>
</evidence>
<dbReference type="EMBL" id="JAKWFO010000004">
    <property type="protein sequence ID" value="KAI9637617.1"/>
    <property type="molecule type" value="Genomic_DNA"/>
</dbReference>
<feature type="domain" description="TFIIS-type" evidence="11">
    <location>
        <begin position="66"/>
        <end position="106"/>
    </location>
</feature>
<dbReference type="GO" id="GO:0006386">
    <property type="term" value="P:termination of RNA polymerase III transcription"/>
    <property type="evidence" value="ECO:0007669"/>
    <property type="project" value="TreeGrafter"/>
</dbReference>
<keyword evidence="2 8" id="KW-0240">DNA-directed RNA polymerase</keyword>
<evidence type="ECO:0000256" key="10">
    <source>
        <dbReference type="PIRSR" id="PIRSR005586-2"/>
    </source>
</evidence>
<dbReference type="Proteomes" id="UP001164286">
    <property type="component" value="Unassembled WGS sequence"/>
</dbReference>
<dbReference type="SMART" id="SM00440">
    <property type="entry name" value="ZnF_C2C2"/>
    <property type="match status" value="1"/>
</dbReference>
<dbReference type="Pfam" id="PF01096">
    <property type="entry name" value="Zn_ribbon_TFIIS"/>
    <property type="match status" value="1"/>
</dbReference>
<feature type="binding site" evidence="9">
    <location>
        <position position="7"/>
    </location>
    <ligand>
        <name>Zn(2+)</name>
        <dbReference type="ChEBI" id="CHEBI:29105"/>
        <label>1</label>
    </ligand>
</feature>
<protein>
    <recommendedName>
        <fullName evidence="8">DNA-directed RNA polymerase subunit</fullName>
    </recommendedName>
</protein>
<feature type="binding site" evidence="9">
    <location>
        <position position="98"/>
    </location>
    <ligand>
        <name>Zn(2+)</name>
        <dbReference type="ChEBI" id="CHEBI:29105"/>
        <label>2</label>
    </ligand>
</feature>
<dbReference type="GO" id="GO:0008270">
    <property type="term" value="F:zinc ion binding"/>
    <property type="evidence" value="ECO:0007669"/>
    <property type="project" value="UniProtKB-KW"/>
</dbReference>
<evidence type="ECO:0000256" key="1">
    <source>
        <dbReference type="ARBA" id="ARBA00004123"/>
    </source>
</evidence>
<evidence type="ECO:0000313" key="13">
    <source>
        <dbReference type="Proteomes" id="UP001164286"/>
    </source>
</evidence>
<feature type="binding site" evidence="9">
    <location>
        <position position="4"/>
    </location>
    <ligand>
        <name>Zn(2+)</name>
        <dbReference type="ChEBI" id="CHEBI:29105"/>
        <label>1</label>
    </ligand>
</feature>
<dbReference type="PANTHER" id="PTHR11239">
    <property type="entry name" value="DNA-DIRECTED RNA POLYMERASE"/>
    <property type="match status" value="1"/>
</dbReference>
<feature type="binding site" evidence="9">
    <location>
        <position position="73"/>
    </location>
    <ligand>
        <name>Zn(2+)</name>
        <dbReference type="ChEBI" id="CHEBI:29105"/>
        <label>2</label>
    </ligand>
</feature>
<evidence type="ECO:0000256" key="5">
    <source>
        <dbReference type="ARBA" id="ARBA00022833"/>
    </source>
</evidence>
<accession>A0AA38LUS3</accession>
<dbReference type="GeneID" id="77731687"/>
<evidence type="ECO:0000256" key="6">
    <source>
        <dbReference type="ARBA" id="ARBA00023163"/>
    </source>
</evidence>
<evidence type="ECO:0000256" key="9">
    <source>
        <dbReference type="PIRSR" id="PIRSR005586-1"/>
    </source>
</evidence>
<dbReference type="SUPFAM" id="SSF57783">
    <property type="entry name" value="Zinc beta-ribbon"/>
    <property type="match status" value="1"/>
</dbReference>
<name>A0AA38LUS3_9TREE</name>
<comment type="caution">
    <text evidence="12">The sequence shown here is derived from an EMBL/GenBank/DDBJ whole genome shotgun (WGS) entry which is preliminary data.</text>
</comment>
<keyword evidence="5 9" id="KW-0862">Zinc</keyword>
<comment type="function">
    <text evidence="8">DNA-dependent RNA polymerase catalyzes the transcription of DNA into RNA using the four ribonucleoside triphosphates as substrates.</text>
</comment>
<keyword evidence="4 10" id="KW-0863">Zinc-finger</keyword>
<dbReference type="PROSITE" id="PS51133">
    <property type="entry name" value="ZF_TFIIS_2"/>
    <property type="match status" value="1"/>
</dbReference>
<feature type="binding site" evidence="9">
    <location>
        <position position="29"/>
    </location>
    <ligand>
        <name>Zn(2+)</name>
        <dbReference type="ChEBI" id="CHEBI:29105"/>
        <label>1</label>
    </ligand>
</feature>
<keyword evidence="13" id="KW-1185">Reference proteome</keyword>
<proteinExistence type="inferred from homology"/>
<feature type="binding site" evidence="9">
    <location>
        <position position="70"/>
    </location>
    <ligand>
        <name>Zn(2+)</name>
        <dbReference type="ChEBI" id="CHEBI:29105"/>
        <label>2</label>
    </ligand>
</feature>